<gene>
    <name evidence="1" type="ORF">MNB_SV-5-1305</name>
</gene>
<dbReference type="AlphaFoldDB" id="A0A1W1EBN7"/>
<dbReference type="PANTHER" id="PTHR41247">
    <property type="entry name" value="HTH-TYPE TRANSCRIPTIONAL REPRESSOR YCNK"/>
    <property type="match status" value="1"/>
</dbReference>
<proteinExistence type="predicted"/>
<sequence>MNKIILSILLLSGLVFASSDMKPFNVPKKYFLTYDKNTTCLVRHFKVAKEPRWVAKISVRNGKTVYFSSPKSMFEFYFRPGKWFDVGVRSERDFSEIVVTDYETSKPINAETAYYVYGSNVTSPAGDDLIPFATKEAAEKFSSEHNGHRVMSFDKVSDALIRLINGRV</sequence>
<protein>
    <submittedName>
        <fullName evidence="1">NosL-related protein</fullName>
    </submittedName>
</protein>
<reference evidence="1" key="1">
    <citation type="submission" date="2016-10" db="EMBL/GenBank/DDBJ databases">
        <authorList>
            <person name="de Groot N.N."/>
        </authorList>
    </citation>
    <scope>NUCLEOTIDE SEQUENCE</scope>
</reference>
<dbReference type="InterPro" id="IPR008719">
    <property type="entry name" value="N2O_reductase_NosL"/>
</dbReference>
<dbReference type="Pfam" id="PF05573">
    <property type="entry name" value="NosL"/>
    <property type="match status" value="1"/>
</dbReference>
<accession>A0A1W1EBN7</accession>
<organism evidence="1">
    <name type="scientific">hydrothermal vent metagenome</name>
    <dbReference type="NCBI Taxonomy" id="652676"/>
    <lineage>
        <taxon>unclassified sequences</taxon>
        <taxon>metagenomes</taxon>
        <taxon>ecological metagenomes</taxon>
    </lineage>
</organism>
<dbReference type="SUPFAM" id="SSF160387">
    <property type="entry name" value="NosL/MerB-like"/>
    <property type="match status" value="1"/>
</dbReference>
<evidence type="ECO:0000313" key="1">
    <source>
        <dbReference type="EMBL" id="SFZ97449.1"/>
    </source>
</evidence>
<dbReference type="EMBL" id="FPKX01000006">
    <property type="protein sequence ID" value="SFZ97449.1"/>
    <property type="molecule type" value="Genomic_DNA"/>
</dbReference>
<dbReference type="Gene3D" id="3.30.70.2050">
    <property type="match status" value="1"/>
</dbReference>
<name>A0A1W1EBN7_9ZZZZ</name>
<dbReference type="PANTHER" id="PTHR41247:SF1">
    <property type="entry name" value="HTH-TYPE TRANSCRIPTIONAL REPRESSOR YCNK"/>
    <property type="match status" value="1"/>
</dbReference>